<dbReference type="PANTHER" id="PTHR30404:SF0">
    <property type="entry name" value="N-ACETYLMURAMOYL-L-ALANINE AMIDASE AMIC"/>
    <property type="match status" value="1"/>
</dbReference>
<organism evidence="3 4">
    <name type="scientific">Sulfobacillus thermosulfidooxidans</name>
    <dbReference type="NCBI Taxonomy" id="28034"/>
    <lineage>
        <taxon>Bacteria</taxon>
        <taxon>Bacillati</taxon>
        <taxon>Bacillota</taxon>
        <taxon>Clostridia</taxon>
        <taxon>Eubacteriales</taxon>
        <taxon>Clostridiales Family XVII. Incertae Sedis</taxon>
        <taxon>Sulfobacillus</taxon>
    </lineage>
</organism>
<dbReference type="AlphaFoldDB" id="A0A2T2WSV2"/>
<feature type="domain" description="MurNAc-LAA" evidence="2">
    <location>
        <begin position="128"/>
        <end position="237"/>
    </location>
</feature>
<proteinExistence type="predicted"/>
<protein>
    <submittedName>
        <fullName evidence="3">N-acetylmuramoyl-L-alanine amidase</fullName>
    </submittedName>
</protein>
<dbReference type="Pfam" id="PF01520">
    <property type="entry name" value="Amidase_3"/>
    <property type="match status" value="1"/>
</dbReference>
<dbReference type="InterPro" id="IPR050695">
    <property type="entry name" value="N-acetylmuramoyl_amidase_3"/>
</dbReference>
<dbReference type="GO" id="GO:0009253">
    <property type="term" value="P:peptidoglycan catabolic process"/>
    <property type="evidence" value="ECO:0007669"/>
    <property type="project" value="InterPro"/>
</dbReference>
<dbReference type="Proteomes" id="UP000242705">
    <property type="component" value="Unassembled WGS sequence"/>
</dbReference>
<evidence type="ECO:0000259" key="2">
    <source>
        <dbReference type="SMART" id="SM00646"/>
    </source>
</evidence>
<dbReference type="GO" id="GO:0030288">
    <property type="term" value="C:outer membrane-bounded periplasmic space"/>
    <property type="evidence" value="ECO:0007669"/>
    <property type="project" value="TreeGrafter"/>
</dbReference>
<name>A0A2T2WSV2_SULTH</name>
<comment type="caution">
    <text evidence="3">The sequence shown here is derived from an EMBL/GenBank/DDBJ whole genome shotgun (WGS) entry which is preliminary data.</text>
</comment>
<dbReference type="GO" id="GO:0008745">
    <property type="term" value="F:N-acetylmuramoyl-L-alanine amidase activity"/>
    <property type="evidence" value="ECO:0007669"/>
    <property type="project" value="InterPro"/>
</dbReference>
<dbReference type="EMBL" id="PXYX01000032">
    <property type="protein sequence ID" value="PSR25325.1"/>
    <property type="molecule type" value="Genomic_DNA"/>
</dbReference>
<accession>A0A2T2WSV2</accession>
<dbReference type="PANTHER" id="PTHR30404">
    <property type="entry name" value="N-ACETYLMURAMOYL-L-ALANINE AMIDASE"/>
    <property type="match status" value="1"/>
</dbReference>
<evidence type="ECO:0000313" key="3">
    <source>
        <dbReference type="EMBL" id="PSR25325.1"/>
    </source>
</evidence>
<dbReference type="Gene3D" id="3.40.630.40">
    <property type="entry name" value="Zn-dependent exopeptidases"/>
    <property type="match status" value="1"/>
</dbReference>
<dbReference type="CDD" id="cd02696">
    <property type="entry name" value="MurNAc-LAA"/>
    <property type="match status" value="1"/>
</dbReference>
<evidence type="ECO:0000256" key="1">
    <source>
        <dbReference type="ARBA" id="ARBA00022801"/>
    </source>
</evidence>
<dbReference type="InterPro" id="IPR002508">
    <property type="entry name" value="MurNAc-LAA_cat"/>
</dbReference>
<dbReference type="SMART" id="SM00646">
    <property type="entry name" value="Ami_3"/>
    <property type="match status" value="1"/>
</dbReference>
<sequence length="244" mass="27038">MSNFSHNHIMWVRTKRKRRMLLNVAHKIPRWLAIVGLLGAFLITYYQLPVSPAITPTPIVVIDPGHGGQDPGAIGAQGVYEKNINLSIGLLLSSLLRQRQIHVYMTRTSDRAPSAPPFHNVRDLRYRAYLARQWHATIFVSIHTNAEPSGIAQGPIVYYASGSVSSWELASQVSNALARVTGKVISPRPIRQLVLQEVGVPAINVEMGFLTHSLDTSRLINSQYQSQLAAAIAEGIMQYLNRGQ</sequence>
<keyword evidence="1" id="KW-0378">Hydrolase</keyword>
<gene>
    <name evidence="3" type="ORF">C7B47_12540</name>
</gene>
<evidence type="ECO:0000313" key="4">
    <source>
        <dbReference type="Proteomes" id="UP000242705"/>
    </source>
</evidence>
<dbReference type="SUPFAM" id="SSF53187">
    <property type="entry name" value="Zn-dependent exopeptidases"/>
    <property type="match status" value="1"/>
</dbReference>
<reference evidence="3 4" key="1">
    <citation type="journal article" date="2014" name="BMC Genomics">
        <title>Comparison of environmental and isolate Sulfobacillus genomes reveals diverse carbon, sulfur, nitrogen, and hydrogen metabolisms.</title>
        <authorList>
            <person name="Justice N.B."/>
            <person name="Norman A."/>
            <person name="Brown C.T."/>
            <person name="Singh A."/>
            <person name="Thomas B.C."/>
            <person name="Banfield J.F."/>
        </authorList>
    </citation>
    <scope>NUCLEOTIDE SEQUENCE [LARGE SCALE GENOMIC DNA]</scope>
    <source>
        <strain evidence="3">AMDSBA5</strain>
    </source>
</reference>